<feature type="chain" id="PRO_5017250852" description="peroxidase" evidence="15">
    <location>
        <begin position="28"/>
        <end position="87"/>
    </location>
</feature>
<keyword evidence="14" id="KW-0472">Membrane</keyword>
<evidence type="ECO:0000256" key="10">
    <source>
        <dbReference type="PIRSR" id="PIRSR600823-3"/>
    </source>
</evidence>
<evidence type="ECO:0000259" key="16">
    <source>
        <dbReference type="PROSITE" id="PS50873"/>
    </source>
</evidence>
<evidence type="ECO:0000256" key="8">
    <source>
        <dbReference type="ARBA" id="ARBA00023004"/>
    </source>
</evidence>
<dbReference type="PANTHER" id="PTHR31388">
    <property type="entry name" value="PEROXIDASE 72-RELATED"/>
    <property type="match status" value="1"/>
</dbReference>
<proteinExistence type="inferred from homology"/>
<evidence type="ECO:0000256" key="6">
    <source>
        <dbReference type="ARBA" id="ARBA00022723"/>
    </source>
</evidence>
<keyword evidence="6 10" id="KW-0479">Metal-binding</keyword>
<keyword evidence="14" id="KW-1133">Transmembrane helix</keyword>
<dbReference type="SUPFAM" id="SSF48113">
    <property type="entry name" value="Heme-dependent peroxidases"/>
    <property type="match status" value="1"/>
</dbReference>
<evidence type="ECO:0000313" key="18">
    <source>
        <dbReference type="Proteomes" id="UP000265520"/>
    </source>
</evidence>
<feature type="active site" description="Proton acceptor" evidence="9">
    <location>
        <position position="69"/>
    </location>
</feature>
<comment type="catalytic activity">
    <reaction evidence="1">
        <text>2 a phenolic donor + H2O2 = 2 a phenolic radical donor + 2 H2O</text>
        <dbReference type="Rhea" id="RHEA:56136"/>
        <dbReference type="ChEBI" id="CHEBI:15377"/>
        <dbReference type="ChEBI" id="CHEBI:16240"/>
        <dbReference type="ChEBI" id="CHEBI:139520"/>
        <dbReference type="ChEBI" id="CHEBI:139521"/>
        <dbReference type="EC" id="1.11.1.7"/>
    </reaction>
</comment>
<dbReference type="EC" id="1.11.1.7" evidence="3"/>
<feature type="signal peptide" evidence="15">
    <location>
        <begin position="1"/>
        <end position="27"/>
    </location>
</feature>
<sequence>MNSFGLTLTALCCIVVVLGGLPFSSDAQLDPSFYKNTCPKVHSIVREVIRNVSKTDPRMLASLVRLHFHDCFVLVCICSFSIFGMHH</sequence>
<dbReference type="GO" id="GO:0046872">
    <property type="term" value="F:metal ion binding"/>
    <property type="evidence" value="ECO:0007669"/>
    <property type="project" value="UniProtKB-KW"/>
</dbReference>
<dbReference type="Proteomes" id="UP000265520">
    <property type="component" value="Unassembled WGS sequence"/>
</dbReference>
<accession>A0A392NEB6</accession>
<dbReference type="Gene3D" id="1.10.520.10">
    <property type="match status" value="1"/>
</dbReference>
<dbReference type="GO" id="GO:0006979">
    <property type="term" value="P:response to oxidative stress"/>
    <property type="evidence" value="ECO:0007669"/>
    <property type="project" value="InterPro"/>
</dbReference>
<keyword evidence="14" id="KW-0812">Transmembrane</keyword>
<dbReference type="EMBL" id="LXQA010035621">
    <property type="protein sequence ID" value="MCH97673.1"/>
    <property type="molecule type" value="Genomic_DNA"/>
</dbReference>
<dbReference type="GO" id="GO:0140825">
    <property type="term" value="F:lactoperoxidase activity"/>
    <property type="evidence" value="ECO:0007669"/>
    <property type="project" value="UniProtKB-EC"/>
</dbReference>
<keyword evidence="8" id="KW-0408">Iron</keyword>
<feature type="domain" description="Plant heme peroxidase family profile" evidence="16">
    <location>
        <begin position="28"/>
        <end position="76"/>
    </location>
</feature>
<dbReference type="InterPro" id="IPR002016">
    <property type="entry name" value="Haem_peroxidase"/>
</dbReference>
<evidence type="ECO:0000256" key="9">
    <source>
        <dbReference type="PIRSR" id="PIRSR600823-1"/>
    </source>
</evidence>
<dbReference type="PROSITE" id="PS50873">
    <property type="entry name" value="PEROXIDASE_4"/>
    <property type="match status" value="1"/>
</dbReference>
<evidence type="ECO:0000256" key="7">
    <source>
        <dbReference type="ARBA" id="ARBA00023002"/>
    </source>
</evidence>
<feature type="binding site" evidence="10">
    <location>
        <position position="70"/>
    </location>
    <ligand>
        <name>Ca(2+)</name>
        <dbReference type="ChEBI" id="CHEBI:29108"/>
        <label>1</label>
    </ligand>
</feature>
<comment type="cofactor">
    <cofactor evidence="10">
        <name>Ca(2+)</name>
        <dbReference type="ChEBI" id="CHEBI:29108"/>
    </cofactor>
    <text evidence="10">Binds 2 calcium ions per subunit.</text>
</comment>
<evidence type="ECO:0000256" key="5">
    <source>
        <dbReference type="ARBA" id="ARBA00022617"/>
    </source>
</evidence>
<dbReference type="GO" id="GO:0020037">
    <property type="term" value="F:heme binding"/>
    <property type="evidence" value="ECO:0007669"/>
    <property type="project" value="InterPro"/>
</dbReference>
<evidence type="ECO:0000313" key="17">
    <source>
        <dbReference type="EMBL" id="MCH97673.1"/>
    </source>
</evidence>
<evidence type="ECO:0000256" key="2">
    <source>
        <dbReference type="ARBA" id="ARBA00001970"/>
    </source>
</evidence>
<comment type="cofactor">
    <cofactor evidence="2">
        <name>heme b</name>
        <dbReference type="ChEBI" id="CHEBI:60344"/>
    </cofactor>
</comment>
<dbReference type="InterPro" id="IPR010255">
    <property type="entry name" value="Haem_peroxidase_sf"/>
</dbReference>
<dbReference type="Pfam" id="PF00141">
    <property type="entry name" value="peroxidase"/>
    <property type="match status" value="1"/>
</dbReference>
<dbReference type="AlphaFoldDB" id="A0A392NEB6"/>
<evidence type="ECO:0000256" key="13">
    <source>
        <dbReference type="RuleBase" id="RU004241"/>
    </source>
</evidence>
<keyword evidence="12" id="KW-1015">Disulfide bond</keyword>
<keyword evidence="15" id="KW-0732">Signal</keyword>
<keyword evidence="4 17" id="KW-0575">Peroxidase</keyword>
<evidence type="ECO:0000256" key="11">
    <source>
        <dbReference type="PIRSR" id="PIRSR600823-4"/>
    </source>
</evidence>
<reference evidence="17 18" key="1">
    <citation type="journal article" date="2018" name="Front. Plant Sci.">
        <title>Red Clover (Trifolium pratense) and Zigzag Clover (T. medium) - A Picture of Genomic Similarities and Differences.</title>
        <authorList>
            <person name="Dluhosova J."/>
            <person name="Istvanek J."/>
            <person name="Nedelnik J."/>
            <person name="Repkova J."/>
        </authorList>
    </citation>
    <scope>NUCLEOTIDE SEQUENCE [LARGE SCALE GENOMIC DNA]</scope>
    <source>
        <strain evidence="18">cv. 10/8</strain>
        <tissue evidence="17">Leaf</tissue>
    </source>
</reference>
<keyword evidence="7" id="KW-0560">Oxidoreductase</keyword>
<feature type="transmembrane region" description="Helical" evidence="14">
    <location>
        <begin position="66"/>
        <end position="85"/>
    </location>
</feature>
<comment type="similarity">
    <text evidence="13">Belongs to the peroxidase family.</text>
</comment>
<feature type="binding site" evidence="10">
    <location>
        <position position="79"/>
    </location>
    <ligand>
        <name>Ca(2+)</name>
        <dbReference type="ChEBI" id="CHEBI:29108"/>
        <label>1</label>
    </ligand>
</feature>
<dbReference type="PRINTS" id="PR00461">
    <property type="entry name" value="PLPEROXIDASE"/>
</dbReference>
<dbReference type="InterPro" id="IPR000823">
    <property type="entry name" value="Peroxidase_pln"/>
</dbReference>
<feature type="disulfide bond" evidence="12">
    <location>
        <begin position="71"/>
        <end position="76"/>
    </location>
</feature>
<evidence type="ECO:0000256" key="4">
    <source>
        <dbReference type="ARBA" id="ARBA00022559"/>
    </source>
</evidence>
<protein>
    <recommendedName>
        <fullName evidence="3">peroxidase</fullName>
        <ecNumber evidence="3">1.11.1.7</ecNumber>
    </recommendedName>
</protein>
<organism evidence="17 18">
    <name type="scientific">Trifolium medium</name>
    <dbReference type="NCBI Taxonomy" id="97028"/>
    <lineage>
        <taxon>Eukaryota</taxon>
        <taxon>Viridiplantae</taxon>
        <taxon>Streptophyta</taxon>
        <taxon>Embryophyta</taxon>
        <taxon>Tracheophyta</taxon>
        <taxon>Spermatophyta</taxon>
        <taxon>Magnoliopsida</taxon>
        <taxon>eudicotyledons</taxon>
        <taxon>Gunneridae</taxon>
        <taxon>Pentapetalae</taxon>
        <taxon>rosids</taxon>
        <taxon>fabids</taxon>
        <taxon>Fabales</taxon>
        <taxon>Fabaceae</taxon>
        <taxon>Papilionoideae</taxon>
        <taxon>50 kb inversion clade</taxon>
        <taxon>NPAAA clade</taxon>
        <taxon>Hologalegina</taxon>
        <taxon>IRL clade</taxon>
        <taxon>Trifolieae</taxon>
        <taxon>Trifolium</taxon>
    </lineage>
</organism>
<keyword evidence="18" id="KW-1185">Reference proteome</keyword>
<keyword evidence="10" id="KW-0106">Calcium</keyword>
<keyword evidence="5" id="KW-0349">Heme</keyword>
<evidence type="ECO:0000256" key="1">
    <source>
        <dbReference type="ARBA" id="ARBA00000189"/>
    </source>
</evidence>
<name>A0A392NEB6_9FABA</name>
<evidence type="ECO:0000256" key="14">
    <source>
        <dbReference type="SAM" id="Phobius"/>
    </source>
</evidence>
<evidence type="ECO:0000256" key="12">
    <source>
        <dbReference type="PIRSR" id="PIRSR600823-5"/>
    </source>
</evidence>
<feature type="site" description="Transition state stabilizer" evidence="11">
    <location>
        <position position="65"/>
    </location>
</feature>
<comment type="caution">
    <text evidence="17">The sequence shown here is derived from an EMBL/GenBank/DDBJ whole genome shotgun (WGS) entry which is preliminary data.</text>
</comment>
<evidence type="ECO:0000256" key="15">
    <source>
        <dbReference type="SAM" id="SignalP"/>
    </source>
</evidence>
<feature type="binding site" evidence="10">
    <location>
        <position position="73"/>
    </location>
    <ligand>
        <name>Ca(2+)</name>
        <dbReference type="ChEBI" id="CHEBI:29108"/>
        <label>1</label>
    </ligand>
</feature>
<dbReference type="PANTHER" id="PTHR31388:SF203">
    <property type="entry name" value="PEROXIDASE"/>
    <property type="match status" value="1"/>
</dbReference>
<evidence type="ECO:0000256" key="3">
    <source>
        <dbReference type="ARBA" id="ARBA00012313"/>
    </source>
</evidence>